<evidence type="ECO:0000256" key="1">
    <source>
        <dbReference type="SAM" id="MobiDB-lite"/>
    </source>
</evidence>
<reference evidence="3 4" key="1">
    <citation type="submission" date="2023-09" db="EMBL/GenBank/DDBJ databases">
        <title>Complete-Gapless Cercospora beticola genome.</title>
        <authorList>
            <person name="Wyatt N.A."/>
            <person name="Spanner R.E."/>
            <person name="Bolton M.D."/>
        </authorList>
    </citation>
    <scope>NUCLEOTIDE SEQUENCE [LARGE SCALE GENOMIC DNA]</scope>
    <source>
        <strain evidence="3">Cb09-40</strain>
    </source>
</reference>
<sequence length="123" mass="13080">MGTMKSALTILAMLIAATSAAPVANHRPDIPSTAVNPAIAVDQQAQILRRCHLGHSHGGLEVPLYCPNGVDDVYEDDEETIAKRNHIGVIHAEGVHTTEMPDDLVSKRVAEPSHDGEDDAGVN</sequence>
<dbReference type="GeneID" id="35435873"/>
<accession>A0ABZ0NY41</accession>
<name>A0ABZ0NY41_CERBT</name>
<feature type="chain" id="PRO_5046802391" description="Secreted protein" evidence="2">
    <location>
        <begin position="21"/>
        <end position="123"/>
    </location>
</feature>
<proteinExistence type="predicted"/>
<dbReference type="Proteomes" id="UP001302367">
    <property type="component" value="Chromosome 5"/>
</dbReference>
<feature type="region of interest" description="Disordered" evidence="1">
    <location>
        <begin position="95"/>
        <end position="123"/>
    </location>
</feature>
<feature type="signal peptide" evidence="2">
    <location>
        <begin position="1"/>
        <end position="20"/>
    </location>
</feature>
<dbReference type="EMBL" id="CP134188">
    <property type="protein sequence ID" value="WPB04460.1"/>
    <property type="molecule type" value="Genomic_DNA"/>
</dbReference>
<evidence type="ECO:0008006" key="5">
    <source>
        <dbReference type="Google" id="ProtNLM"/>
    </source>
</evidence>
<evidence type="ECO:0000313" key="3">
    <source>
        <dbReference type="EMBL" id="WPB04460.1"/>
    </source>
</evidence>
<protein>
    <recommendedName>
        <fullName evidence="5">Secreted protein</fullName>
    </recommendedName>
</protein>
<organism evidence="3 4">
    <name type="scientific">Cercospora beticola</name>
    <name type="common">Sugarbeet leaf spot fungus</name>
    <dbReference type="NCBI Taxonomy" id="122368"/>
    <lineage>
        <taxon>Eukaryota</taxon>
        <taxon>Fungi</taxon>
        <taxon>Dikarya</taxon>
        <taxon>Ascomycota</taxon>
        <taxon>Pezizomycotina</taxon>
        <taxon>Dothideomycetes</taxon>
        <taxon>Dothideomycetidae</taxon>
        <taxon>Mycosphaerellales</taxon>
        <taxon>Mycosphaerellaceae</taxon>
        <taxon>Cercospora</taxon>
    </lineage>
</organism>
<evidence type="ECO:0000313" key="4">
    <source>
        <dbReference type="Proteomes" id="UP001302367"/>
    </source>
</evidence>
<gene>
    <name evidence="3" type="ORF">RHO25_009106</name>
</gene>
<keyword evidence="4" id="KW-1185">Reference proteome</keyword>
<feature type="compositionally biased region" description="Basic and acidic residues" evidence="1">
    <location>
        <begin position="104"/>
        <end position="115"/>
    </location>
</feature>
<evidence type="ECO:0000256" key="2">
    <source>
        <dbReference type="SAM" id="SignalP"/>
    </source>
</evidence>
<dbReference type="RefSeq" id="XP_023460477.2">
    <property type="nucleotide sequence ID" value="XM_023604880.2"/>
</dbReference>
<keyword evidence="2" id="KW-0732">Signal</keyword>